<evidence type="ECO:0000256" key="1">
    <source>
        <dbReference type="SAM" id="MobiDB-lite"/>
    </source>
</evidence>
<evidence type="ECO:0000313" key="3">
    <source>
        <dbReference type="Proteomes" id="UP000053342"/>
    </source>
</evidence>
<dbReference type="HOGENOM" id="CLU_1686585_0_0_1"/>
<gene>
    <name evidence="2" type="ORF">PV06_10904</name>
</gene>
<dbReference type="GeneID" id="27362978"/>
<accession>A0A0D2A9M1</accession>
<dbReference type="VEuPathDB" id="FungiDB:PV06_10904"/>
<feature type="region of interest" description="Disordered" evidence="1">
    <location>
        <begin position="87"/>
        <end position="119"/>
    </location>
</feature>
<dbReference type="AlphaFoldDB" id="A0A0D2A9M1"/>
<reference evidence="2 3" key="1">
    <citation type="submission" date="2015-01" db="EMBL/GenBank/DDBJ databases">
        <title>The Genome Sequence of Exophiala oligosperma CBS72588.</title>
        <authorList>
            <consortium name="The Broad Institute Genomics Platform"/>
            <person name="Cuomo C."/>
            <person name="de Hoog S."/>
            <person name="Gorbushina A."/>
            <person name="Stielow B."/>
            <person name="Teixiera M."/>
            <person name="Abouelleil A."/>
            <person name="Chapman S.B."/>
            <person name="Priest M."/>
            <person name="Young S.K."/>
            <person name="Wortman J."/>
            <person name="Nusbaum C."/>
            <person name="Birren B."/>
        </authorList>
    </citation>
    <scope>NUCLEOTIDE SEQUENCE [LARGE SCALE GENOMIC DNA]</scope>
    <source>
        <strain evidence="2 3">CBS 72588</strain>
    </source>
</reference>
<keyword evidence="3" id="KW-1185">Reference proteome</keyword>
<name>A0A0D2A9M1_9EURO</name>
<feature type="compositionally biased region" description="Polar residues" evidence="1">
    <location>
        <begin position="103"/>
        <end position="114"/>
    </location>
</feature>
<proteinExistence type="predicted"/>
<evidence type="ECO:0000313" key="2">
    <source>
        <dbReference type="EMBL" id="KIW37006.1"/>
    </source>
</evidence>
<dbReference type="Proteomes" id="UP000053342">
    <property type="component" value="Unassembled WGS sequence"/>
</dbReference>
<dbReference type="EMBL" id="KN847347">
    <property type="protein sequence ID" value="KIW37006.1"/>
    <property type="molecule type" value="Genomic_DNA"/>
</dbReference>
<feature type="region of interest" description="Disordered" evidence="1">
    <location>
        <begin position="24"/>
        <end position="47"/>
    </location>
</feature>
<protein>
    <submittedName>
        <fullName evidence="2">Uncharacterized protein</fullName>
    </submittedName>
</protein>
<dbReference type="RefSeq" id="XP_016257222.1">
    <property type="nucleotide sequence ID" value="XM_016412497.1"/>
</dbReference>
<organism evidence="2 3">
    <name type="scientific">Exophiala oligosperma</name>
    <dbReference type="NCBI Taxonomy" id="215243"/>
    <lineage>
        <taxon>Eukaryota</taxon>
        <taxon>Fungi</taxon>
        <taxon>Dikarya</taxon>
        <taxon>Ascomycota</taxon>
        <taxon>Pezizomycotina</taxon>
        <taxon>Eurotiomycetes</taxon>
        <taxon>Chaetothyriomycetidae</taxon>
        <taxon>Chaetothyriales</taxon>
        <taxon>Herpotrichiellaceae</taxon>
        <taxon>Exophiala</taxon>
    </lineage>
</organism>
<sequence length="156" mass="17792">MRKETVRKRRRAVLTNHDCLEVGLPSAARRDHNQKPNPALANAERRSCTTITAPVTLTQENIASDRSIDLPGPRMIRPRFAAAVEDKEPEQKAGAIHQHSDNGENISAKGSSRQDTLKGRDYVRWKSRRRAQLFYEAEVLRPALLEKEREIEEITE</sequence>